<dbReference type="EMBL" id="JBHSZG010000001">
    <property type="protein sequence ID" value="MFC7137376.1"/>
    <property type="molecule type" value="Genomic_DNA"/>
</dbReference>
<dbReference type="PANTHER" id="PTHR46268">
    <property type="entry name" value="STRESS RESPONSE PROTEIN NHAX"/>
    <property type="match status" value="1"/>
</dbReference>
<evidence type="ECO:0000256" key="1">
    <source>
        <dbReference type="ARBA" id="ARBA00008791"/>
    </source>
</evidence>
<dbReference type="PIRSF" id="PIRSF006276">
    <property type="entry name" value="UspA"/>
    <property type="match status" value="1"/>
</dbReference>
<dbReference type="InterPro" id="IPR014729">
    <property type="entry name" value="Rossmann-like_a/b/a_fold"/>
</dbReference>
<dbReference type="SUPFAM" id="SSF52402">
    <property type="entry name" value="Adenine nucleotide alpha hydrolases-like"/>
    <property type="match status" value="1"/>
</dbReference>
<accession>A0ABD5XU25</accession>
<dbReference type="InterPro" id="IPR006016">
    <property type="entry name" value="UspA"/>
</dbReference>
<organism evidence="3 4">
    <name type="scientific">Halobaculum litoreum</name>
    <dbReference type="NCBI Taxonomy" id="3031998"/>
    <lineage>
        <taxon>Archaea</taxon>
        <taxon>Methanobacteriati</taxon>
        <taxon>Methanobacteriota</taxon>
        <taxon>Stenosarchaea group</taxon>
        <taxon>Halobacteria</taxon>
        <taxon>Halobacteriales</taxon>
        <taxon>Haloferacaceae</taxon>
        <taxon>Halobaculum</taxon>
    </lineage>
</organism>
<reference evidence="3 4" key="1">
    <citation type="journal article" date="2019" name="Int. J. Syst. Evol. Microbiol.">
        <title>The Global Catalogue of Microorganisms (GCM) 10K type strain sequencing project: providing services to taxonomists for standard genome sequencing and annotation.</title>
        <authorList>
            <consortium name="The Broad Institute Genomics Platform"/>
            <consortium name="The Broad Institute Genome Sequencing Center for Infectious Disease"/>
            <person name="Wu L."/>
            <person name="Ma J."/>
        </authorList>
    </citation>
    <scope>NUCLEOTIDE SEQUENCE [LARGE SCALE GENOMIC DNA]</scope>
    <source>
        <strain evidence="3 4">DT92</strain>
    </source>
</reference>
<protein>
    <submittedName>
        <fullName evidence="3">Universal stress protein</fullName>
    </submittedName>
</protein>
<dbReference type="Pfam" id="PF00582">
    <property type="entry name" value="Usp"/>
    <property type="match status" value="1"/>
</dbReference>
<proteinExistence type="inferred from homology"/>
<comment type="similarity">
    <text evidence="1">Belongs to the universal stress protein A family.</text>
</comment>
<evidence type="ECO:0000259" key="2">
    <source>
        <dbReference type="Pfam" id="PF00582"/>
    </source>
</evidence>
<evidence type="ECO:0000313" key="4">
    <source>
        <dbReference type="Proteomes" id="UP001596368"/>
    </source>
</evidence>
<comment type="caution">
    <text evidence="3">The sequence shown here is derived from an EMBL/GenBank/DDBJ whole genome shotgun (WGS) entry which is preliminary data.</text>
</comment>
<dbReference type="Proteomes" id="UP001596368">
    <property type="component" value="Unassembled WGS sequence"/>
</dbReference>
<dbReference type="CDD" id="cd00293">
    <property type="entry name" value="USP-like"/>
    <property type="match status" value="1"/>
</dbReference>
<dbReference type="AlphaFoldDB" id="A0ABD5XU25"/>
<dbReference type="PRINTS" id="PR01438">
    <property type="entry name" value="UNVRSLSTRESS"/>
</dbReference>
<sequence length="153" mass="15842">MYDDILVPTDGSPAADAAVDHALTLAREFGATVHALYVVDATAYSVLEAGTTVVRDALEREGAAAVARIAEAAEAANVPAVEAVVDGTAYREILAYAADHDVDLIVMGTHGRRGLDRYLLGSVTERVVRAANRPVLTVHADEADAADATGTAA</sequence>
<feature type="domain" description="UspA" evidence="2">
    <location>
        <begin position="1"/>
        <end position="139"/>
    </location>
</feature>
<dbReference type="GeneID" id="81120599"/>
<keyword evidence="4" id="KW-1185">Reference proteome</keyword>
<dbReference type="PANTHER" id="PTHR46268:SF6">
    <property type="entry name" value="UNIVERSAL STRESS PROTEIN UP12"/>
    <property type="match status" value="1"/>
</dbReference>
<dbReference type="RefSeq" id="WP_284013466.1">
    <property type="nucleotide sequence ID" value="NZ_CP126156.1"/>
</dbReference>
<dbReference type="Gene3D" id="3.40.50.620">
    <property type="entry name" value="HUPs"/>
    <property type="match status" value="1"/>
</dbReference>
<dbReference type="InterPro" id="IPR006015">
    <property type="entry name" value="Universal_stress_UspA"/>
</dbReference>
<name>A0ABD5XU25_9EURY</name>
<evidence type="ECO:0000313" key="3">
    <source>
        <dbReference type="EMBL" id="MFC7137376.1"/>
    </source>
</evidence>
<gene>
    <name evidence="3" type="ORF">ACFQRB_14860</name>
</gene>